<dbReference type="Proteomes" id="UP000287233">
    <property type="component" value="Chromosome"/>
</dbReference>
<sequence>MGSRQFHSPGLSSVAQVITLDRSVLTARGRELSPEQVELILAGLDIVLGR</sequence>
<proteinExistence type="predicted"/>
<accession>A0A410FS94</accession>
<dbReference type="AlphaFoldDB" id="A0A410FS94"/>
<dbReference type="KEGG" id="bih:BIP78_0313"/>
<gene>
    <name evidence="1" type="ORF">BIP78_0313</name>
</gene>
<reference evidence="2" key="1">
    <citation type="submission" date="2018-12" db="EMBL/GenBank/DDBJ databases">
        <title>Complete genome sequence of an uncultured bacterium of the candidate phylum Bipolaricaulota.</title>
        <authorList>
            <person name="Kadnikov V.V."/>
            <person name="Mardanov A.V."/>
            <person name="Beletsky A.V."/>
            <person name="Frank Y.A."/>
            <person name="Karnachuk O.V."/>
            <person name="Ravin N.V."/>
        </authorList>
    </citation>
    <scope>NUCLEOTIDE SEQUENCE [LARGE SCALE GENOMIC DNA]</scope>
</reference>
<evidence type="ECO:0000313" key="2">
    <source>
        <dbReference type="Proteomes" id="UP000287233"/>
    </source>
</evidence>
<name>A0A410FS94_BIPS1</name>
<evidence type="ECO:0000313" key="1">
    <source>
        <dbReference type="EMBL" id="QAA76079.1"/>
    </source>
</evidence>
<organism evidence="1 2">
    <name type="scientific">Bipolaricaulis sibiricus</name>
    <dbReference type="NCBI Taxonomy" id="2501609"/>
    <lineage>
        <taxon>Bacteria</taxon>
        <taxon>Candidatus Bipolaricaulota</taxon>
        <taxon>Candidatus Bipolaricaulia</taxon>
        <taxon>Candidatus Bipolaricaulales</taxon>
        <taxon>Candidatus Bipolaricaulaceae</taxon>
        <taxon>Candidatus Bipolaricaulis</taxon>
    </lineage>
</organism>
<dbReference type="EMBL" id="CP034928">
    <property type="protein sequence ID" value="QAA76079.1"/>
    <property type="molecule type" value="Genomic_DNA"/>
</dbReference>
<protein>
    <submittedName>
        <fullName evidence="1">Uncharacterized protein</fullName>
    </submittedName>
</protein>